<dbReference type="InterPro" id="IPR021919">
    <property type="entry name" value="CCB1"/>
</dbReference>
<accession>B7KLM8</accession>
<name>B7KLM8_GLOC7</name>
<dbReference type="KEGG" id="cyc:PCC7424_4230"/>
<dbReference type="STRING" id="65393.PCC7424_4230"/>
<dbReference type="PANTHER" id="PTHR35302">
    <property type="match status" value="1"/>
</dbReference>
<keyword evidence="1" id="KW-0812">Transmembrane</keyword>
<evidence type="ECO:0000313" key="3">
    <source>
        <dbReference type="Proteomes" id="UP000002384"/>
    </source>
</evidence>
<dbReference type="EMBL" id="CP001291">
    <property type="protein sequence ID" value="ACK72600.1"/>
    <property type="molecule type" value="Genomic_DNA"/>
</dbReference>
<dbReference type="PANTHER" id="PTHR35302:SF1">
    <property type="entry name" value="PROTEIN COFACTOR ASSEMBLY OF COMPLEX C SUBUNIT B CCB1, CHLOROPLASTIC"/>
    <property type="match status" value="1"/>
</dbReference>
<sequence>MMVGLFFFIRASVKDRTEQVTLKYPIPEDTLLNQLQDYFEKRAYKITSSNPETKQLTLEGFVQPSLFLAIFLSFLAAIGLLCLALVLSLLYAPLTGLFLCLILLAPVAGVFYWKKAARLEQISLKLEPVNQPGQSCITITAHRDELIQLQQIQTIQPTVV</sequence>
<evidence type="ECO:0008006" key="4">
    <source>
        <dbReference type="Google" id="ProtNLM"/>
    </source>
</evidence>
<dbReference type="eggNOG" id="ENOG5031S34">
    <property type="taxonomic scope" value="Bacteria"/>
</dbReference>
<keyword evidence="1" id="KW-1133">Transmembrane helix</keyword>
<proteinExistence type="predicted"/>
<reference evidence="3" key="1">
    <citation type="journal article" date="2011" name="MBio">
        <title>Novel metabolic attributes of the genus Cyanothece, comprising a group of unicellular nitrogen-fixing Cyanobacteria.</title>
        <authorList>
            <person name="Bandyopadhyay A."/>
            <person name="Elvitigala T."/>
            <person name="Welsh E."/>
            <person name="Stockel J."/>
            <person name="Liberton M."/>
            <person name="Min H."/>
            <person name="Sherman L.A."/>
            <person name="Pakrasi H.B."/>
        </authorList>
    </citation>
    <scope>NUCLEOTIDE SEQUENCE [LARGE SCALE GENOMIC DNA]</scope>
    <source>
        <strain evidence="3">PCC 7424</strain>
    </source>
</reference>
<feature type="transmembrane region" description="Helical" evidence="1">
    <location>
        <begin position="96"/>
        <end position="113"/>
    </location>
</feature>
<dbReference type="Proteomes" id="UP000002384">
    <property type="component" value="Chromosome"/>
</dbReference>
<gene>
    <name evidence="2" type="ordered locus">PCC7424_4230</name>
</gene>
<evidence type="ECO:0000313" key="2">
    <source>
        <dbReference type="EMBL" id="ACK72600.1"/>
    </source>
</evidence>
<dbReference type="Pfam" id="PF12046">
    <property type="entry name" value="CCB1"/>
    <property type="match status" value="1"/>
</dbReference>
<keyword evidence="1" id="KW-0472">Membrane</keyword>
<evidence type="ECO:0000256" key="1">
    <source>
        <dbReference type="SAM" id="Phobius"/>
    </source>
</evidence>
<feature type="transmembrane region" description="Helical" evidence="1">
    <location>
        <begin position="66"/>
        <end position="90"/>
    </location>
</feature>
<organism evidence="2 3">
    <name type="scientific">Gloeothece citriformis (strain PCC 7424)</name>
    <name type="common">Cyanothece sp. (strain PCC 7424)</name>
    <dbReference type="NCBI Taxonomy" id="65393"/>
    <lineage>
        <taxon>Bacteria</taxon>
        <taxon>Bacillati</taxon>
        <taxon>Cyanobacteriota</taxon>
        <taxon>Cyanophyceae</taxon>
        <taxon>Oscillatoriophycideae</taxon>
        <taxon>Chroococcales</taxon>
        <taxon>Aphanothecaceae</taxon>
        <taxon>Gloeothece</taxon>
        <taxon>Gloeothece citriformis</taxon>
    </lineage>
</organism>
<dbReference type="HOGENOM" id="CLU_067692_2_0_3"/>
<dbReference type="AlphaFoldDB" id="B7KLM8"/>
<keyword evidence="3" id="KW-1185">Reference proteome</keyword>
<protein>
    <recommendedName>
        <fullName evidence="4">Cofactor assembly of complex C subunit B</fullName>
    </recommendedName>
</protein>